<feature type="domain" description="ABC transmembrane type-1" evidence="13">
    <location>
        <begin position="20"/>
        <end position="209"/>
    </location>
</feature>
<keyword evidence="15" id="KW-1185">Reference proteome</keyword>
<keyword evidence="4" id="KW-1003">Cell membrane</keyword>
<evidence type="ECO:0000313" key="15">
    <source>
        <dbReference type="Proteomes" id="UP000255207"/>
    </source>
</evidence>
<dbReference type="InterPro" id="IPR043429">
    <property type="entry name" value="ArtM/GltK/GlnP/TcyL/YhdX-like"/>
</dbReference>
<evidence type="ECO:0000256" key="8">
    <source>
        <dbReference type="ARBA" id="ARBA00023136"/>
    </source>
</evidence>
<reference evidence="15" key="1">
    <citation type="submission" date="2018-07" db="EMBL/GenBank/DDBJ databases">
        <authorList>
            <person name="Safronova V.I."/>
            <person name="Chirak E.R."/>
            <person name="Sazanova A.L."/>
        </authorList>
    </citation>
    <scope>NUCLEOTIDE SEQUENCE [LARGE SCALE GENOMIC DNA]</scope>
    <source>
        <strain evidence="15">RCAM04685</strain>
    </source>
</reference>
<feature type="transmembrane region" description="Helical" evidence="12">
    <location>
        <begin position="20"/>
        <end position="44"/>
    </location>
</feature>
<dbReference type="AlphaFoldDB" id="A0A370LBE3"/>
<evidence type="ECO:0000256" key="5">
    <source>
        <dbReference type="ARBA" id="ARBA00022692"/>
    </source>
</evidence>
<name>A0A370LBE3_9HYPH</name>
<evidence type="ECO:0000256" key="3">
    <source>
        <dbReference type="ARBA" id="ARBA00022448"/>
    </source>
</evidence>
<dbReference type="PANTHER" id="PTHR30614:SF1">
    <property type="entry name" value="GLUTAMATE_ASPARTATE IMPORT PERMEASE PROTEIN GLTK"/>
    <property type="match status" value="1"/>
</dbReference>
<feature type="transmembrane region" description="Helical" evidence="12">
    <location>
        <begin position="190"/>
        <end position="212"/>
    </location>
</feature>
<comment type="function">
    <text evidence="9">Part of the ABC transporter complex GltIJKL involved in glutamate and aspartate uptake. Probably responsible for the translocation of the substrate across the membrane.</text>
</comment>
<evidence type="ECO:0000256" key="6">
    <source>
        <dbReference type="ARBA" id="ARBA00022970"/>
    </source>
</evidence>
<dbReference type="Proteomes" id="UP000255207">
    <property type="component" value="Unassembled WGS sequence"/>
</dbReference>
<evidence type="ECO:0000259" key="13">
    <source>
        <dbReference type="PROSITE" id="PS50928"/>
    </source>
</evidence>
<dbReference type="PROSITE" id="PS50928">
    <property type="entry name" value="ABC_TM1"/>
    <property type="match status" value="1"/>
</dbReference>
<comment type="caution">
    <text evidence="14">The sequence shown here is derived from an EMBL/GenBank/DDBJ whole genome shotgun (WGS) entry which is preliminary data.</text>
</comment>
<feature type="transmembrane region" description="Helical" evidence="12">
    <location>
        <begin position="150"/>
        <end position="170"/>
    </location>
</feature>
<organism evidence="14 15">
    <name type="scientific">Bosea caraganae</name>
    <dbReference type="NCBI Taxonomy" id="2763117"/>
    <lineage>
        <taxon>Bacteria</taxon>
        <taxon>Pseudomonadati</taxon>
        <taxon>Pseudomonadota</taxon>
        <taxon>Alphaproteobacteria</taxon>
        <taxon>Hyphomicrobiales</taxon>
        <taxon>Boseaceae</taxon>
        <taxon>Bosea</taxon>
    </lineage>
</organism>
<evidence type="ECO:0000256" key="2">
    <source>
        <dbReference type="ARBA" id="ARBA00010072"/>
    </source>
</evidence>
<dbReference type="EMBL" id="QQTP01000001">
    <property type="protein sequence ID" value="RDJ29287.1"/>
    <property type="molecule type" value="Genomic_DNA"/>
</dbReference>
<comment type="similarity">
    <text evidence="2">Belongs to the binding-protein-dependent transport system permease family. HisMQ subfamily.</text>
</comment>
<feature type="transmembrane region" description="Helical" evidence="12">
    <location>
        <begin position="51"/>
        <end position="77"/>
    </location>
</feature>
<dbReference type="Gene3D" id="1.10.3720.10">
    <property type="entry name" value="MetI-like"/>
    <property type="match status" value="1"/>
</dbReference>
<evidence type="ECO:0000256" key="9">
    <source>
        <dbReference type="ARBA" id="ARBA00060298"/>
    </source>
</evidence>
<feature type="transmembrane region" description="Helical" evidence="12">
    <location>
        <begin position="89"/>
        <end position="109"/>
    </location>
</feature>
<dbReference type="NCBIfam" id="TIGR01726">
    <property type="entry name" value="HEQRo_perm_3TM"/>
    <property type="match status" value="1"/>
</dbReference>
<keyword evidence="5 12" id="KW-0812">Transmembrane</keyword>
<accession>A0A370LBE3</accession>
<comment type="subunit">
    <text evidence="10">The complex is composed of two ATP-binding proteins (GltL), two transmembrane proteins (GltJ and GltK) and a solute-binding protein (GltI).</text>
</comment>
<dbReference type="InterPro" id="IPR035906">
    <property type="entry name" value="MetI-like_sf"/>
</dbReference>
<dbReference type="InterPro" id="IPR010065">
    <property type="entry name" value="AA_ABC_transptr_permease_3TM"/>
</dbReference>
<comment type="subcellular location">
    <subcellularLocation>
        <location evidence="1">Cell inner membrane</location>
        <topology evidence="1">Multi-pass membrane protein</topology>
    </subcellularLocation>
    <subcellularLocation>
        <location evidence="12">Cell membrane</location>
        <topology evidence="12">Multi-pass membrane protein</topology>
    </subcellularLocation>
</comment>
<keyword evidence="8 12" id="KW-0472">Membrane</keyword>
<dbReference type="Pfam" id="PF00528">
    <property type="entry name" value="BPD_transp_1"/>
    <property type="match status" value="1"/>
</dbReference>
<evidence type="ECO:0000256" key="1">
    <source>
        <dbReference type="ARBA" id="ARBA00004429"/>
    </source>
</evidence>
<dbReference type="GO" id="GO:0006865">
    <property type="term" value="P:amino acid transport"/>
    <property type="evidence" value="ECO:0007669"/>
    <property type="project" value="UniProtKB-KW"/>
</dbReference>
<dbReference type="OrthoDB" id="7190458at2"/>
<dbReference type="PANTHER" id="PTHR30614">
    <property type="entry name" value="MEMBRANE COMPONENT OF AMINO ACID ABC TRANSPORTER"/>
    <property type="match status" value="1"/>
</dbReference>
<evidence type="ECO:0000256" key="11">
    <source>
        <dbReference type="ARBA" id="ARBA00073645"/>
    </source>
</evidence>
<dbReference type="GO" id="GO:0043190">
    <property type="term" value="C:ATP-binding cassette (ABC) transporter complex"/>
    <property type="evidence" value="ECO:0007669"/>
    <property type="project" value="InterPro"/>
</dbReference>
<keyword evidence="3 12" id="KW-0813">Transport</keyword>
<gene>
    <name evidence="14" type="ORF">DWE98_01650</name>
</gene>
<evidence type="ECO:0000256" key="4">
    <source>
        <dbReference type="ARBA" id="ARBA00022475"/>
    </source>
</evidence>
<evidence type="ECO:0000256" key="10">
    <source>
        <dbReference type="ARBA" id="ARBA00062718"/>
    </source>
</evidence>
<keyword evidence="6" id="KW-0029">Amino-acid transport</keyword>
<dbReference type="CDD" id="cd06261">
    <property type="entry name" value="TM_PBP2"/>
    <property type="match status" value="1"/>
</dbReference>
<dbReference type="FunFam" id="1.10.3720.10:FF:000006">
    <property type="entry name" value="Glutamate/aspartate ABC transporter, permease protein GltK"/>
    <property type="match status" value="1"/>
</dbReference>
<evidence type="ECO:0000256" key="12">
    <source>
        <dbReference type="RuleBase" id="RU363032"/>
    </source>
</evidence>
<proteinExistence type="inferred from homology"/>
<dbReference type="GO" id="GO:0022857">
    <property type="term" value="F:transmembrane transporter activity"/>
    <property type="evidence" value="ECO:0007669"/>
    <property type="project" value="InterPro"/>
</dbReference>
<evidence type="ECO:0000256" key="7">
    <source>
        <dbReference type="ARBA" id="ARBA00022989"/>
    </source>
</evidence>
<dbReference type="SUPFAM" id="SSF161098">
    <property type="entry name" value="MetI-like"/>
    <property type="match status" value="1"/>
</dbReference>
<dbReference type="InterPro" id="IPR000515">
    <property type="entry name" value="MetI-like"/>
</dbReference>
<protein>
    <recommendedName>
        <fullName evidence="11">Glutamate/aspartate import permease protein GltK</fullName>
    </recommendedName>
</protein>
<keyword evidence="7 12" id="KW-1133">Transmembrane helix</keyword>
<sequence>MGAFDFKVIVNALPLLWEGMQVTLLLTALGIIGGLTLGVVLAVMRLSRSRVLGFIAGAYVDLLRSLPLVLLIFWFYFLVPIAVGHPVGGFYSAVIGFILFEAAYFCEIIRSGIEGVRRGQVMAGLASGLTQAQCMRLVVLPQAVRAMTPVLLMQSINVFKSTSLVYVIGLRDFLTAADLIGGRDNRLTEMYILVAVVFFVICWTASQAVGLLERRMSSR</sequence>
<evidence type="ECO:0000313" key="14">
    <source>
        <dbReference type="EMBL" id="RDJ29287.1"/>
    </source>
</evidence>